<gene>
    <name evidence="1" type="ORF">GLOINDRAFT_28366</name>
</gene>
<evidence type="ECO:0000313" key="1">
    <source>
        <dbReference type="EMBL" id="ESA11368.1"/>
    </source>
</evidence>
<accession>U9TYF4</accession>
<name>U9TYF4_RHIID</name>
<dbReference type="AlphaFoldDB" id="U9TYF4"/>
<reference evidence="1" key="1">
    <citation type="submission" date="2013-07" db="EMBL/GenBank/DDBJ databases">
        <title>The genome of an arbuscular mycorrhizal fungus provides insights into the evolution of the oldest plant symbiosis.</title>
        <authorList>
            <consortium name="DOE Joint Genome Institute"/>
            <person name="Tisserant E."/>
            <person name="Malbreil M."/>
            <person name="Kuo A."/>
            <person name="Kohler A."/>
            <person name="Symeonidi A."/>
            <person name="Balestrini R."/>
            <person name="Charron P."/>
            <person name="Duensing N."/>
            <person name="Frei-dit-Frey N."/>
            <person name="Gianinazzi-Pearson V."/>
            <person name="Gilbert B."/>
            <person name="Handa Y."/>
            <person name="Hijri M."/>
            <person name="Kaul R."/>
            <person name="Kawaguchi M."/>
            <person name="Krajinski F."/>
            <person name="Lammers P."/>
            <person name="Lapierre D."/>
            <person name="Masclaux F.G."/>
            <person name="Murat C."/>
            <person name="Morin E."/>
            <person name="Ndikumana S."/>
            <person name="Pagni M."/>
            <person name="Petitpierre D."/>
            <person name="Requena N."/>
            <person name="Rosikiewicz P."/>
            <person name="Riley R."/>
            <person name="Saito K."/>
            <person name="San Clemente H."/>
            <person name="Shapiro H."/>
            <person name="van Tuinen D."/>
            <person name="Becard G."/>
            <person name="Bonfante P."/>
            <person name="Paszkowski U."/>
            <person name="Shachar-Hill Y."/>
            <person name="Young J.P."/>
            <person name="Sanders I.R."/>
            <person name="Henrissat B."/>
            <person name="Rensing S.A."/>
            <person name="Grigoriev I.V."/>
            <person name="Corradi N."/>
            <person name="Roux C."/>
            <person name="Martin F."/>
        </authorList>
    </citation>
    <scope>NUCLEOTIDE SEQUENCE</scope>
    <source>
        <strain evidence="1">DAOM 197198</strain>
    </source>
</reference>
<sequence length="54" mass="6333">MFKEFLFTVVFSNKLSHTVCTLIYDLMIQEIIVLITPNLFFLSEIESNPIFGFK</sequence>
<proteinExistence type="predicted"/>
<dbReference type="EMBL" id="KI286078">
    <property type="protein sequence ID" value="ESA11368.1"/>
    <property type="molecule type" value="Genomic_DNA"/>
</dbReference>
<protein>
    <submittedName>
        <fullName evidence="1">Uncharacterized protein</fullName>
    </submittedName>
</protein>
<dbReference type="HOGENOM" id="CLU_3051524_0_0_1"/>
<organism evidence="1">
    <name type="scientific">Rhizophagus irregularis (strain DAOM 181602 / DAOM 197198 / MUCL 43194)</name>
    <name type="common">Arbuscular mycorrhizal fungus</name>
    <name type="synonym">Glomus intraradices</name>
    <dbReference type="NCBI Taxonomy" id="747089"/>
    <lineage>
        <taxon>Eukaryota</taxon>
        <taxon>Fungi</taxon>
        <taxon>Fungi incertae sedis</taxon>
        <taxon>Mucoromycota</taxon>
        <taxon>Glomeromycotina</taxon>
        <taxon>Glomeromycetes</taxon>
        <taxon>Glomerales</taxon>
        <taxon>Glomeraceae</taxon>
        <taxon>Rhizophagus</taxon>
    </lineage>
</organism>